<dbReference type="RefSeq" id="WP_196286934.1">
    <property type="nucleotide sequence ID" value="NZ_JADQDP010000003.1"/>
</dbReference>
<dbReference type="Proteomes" id="UP000645610">
    <property type="component" value="Unassembled WGS sequence"/>
</dbReference>
<dbReference type="EMBL" id="JADQDP010000003">
    <property type="protein sequence ID" value="MBF9142582.1"/>
    <property type="molecule type" value="Genomic_DNA"/>
</dbReference>
<reference evidence="1 2" key="1">
    <citation type="submission" date="2020-11" db="EMBL/GenBank/DDBJ databases">
        <authorList>
            <person name="Kim M.K."/>
        </authorList>
    </citation>
    <scope>NUCLEOTIDE SEQUENCE [LARGE SCALE GENOMIC DNA]</scope>
    <source>
        <strain evidence="1 2">BT439</strain>
    </source>
</reference>
<name>A0A931BJP0_9BACT</name>
<accession>A0A931BJP0</accession>
<gene>
    <name evidence="1" type="ORF">I2I01_13120</name>
</gene>
<organism evidence="1 2">
    <name type="scientific">Hymenobacter properus</name>
    <dbReference type="NCBI Taxonomy" id="2791026"/>
    <lineage>
        <taxon>Bacteria</taxon>
        <taxon>Pseudomonadati</taxon>
        <taxon>Bacteroidota</taxon>
        <taxon>Cytophagia</taxon>
        <taxon>Cytophagales</taxon>
        <taxon>Hymenobacteraceae</taxon>
        <taxon>Hymenobacter</taxon>
    </lineage>
</organism>
<sequence length="350" mass="38990">MKINRYSLPLFLLLGLLLGAVPCARAQRTQVRGFVDALAYYQNGKVNFGLGEQDLFITSTITERLSFLGETVAKFSPESATDFDISIERVILKYNYAGNHSVLLGKHHTPINYWNDTYHHGRVFFPTIDRPLLFAQGIIPLHTTGVSLQGQNLGPMRFGYDAMVGNGIGSGDVADNNPVKSVTLAMHIKPRDGMRLGASYYHDAISRGSTAHNHGGSGLTPVALTRVNQDILTGSIAYNDSVFSKKFELLAETSMVNNRSDSLGTQRAMATYAYVGLRVTDKIIPYVRVDDIRFTENREVYFMDNNTQSFVGGLRYEMSYLAVLKLEYQRTKSHMYPIADKVTFQIAVGF</sequence>
<dbReference type="AlphaFoldDB" id="A0A931BJP0"/>
<evidence type="ECO:0000313" key="1">
    <source>
        <dbReference type="EMBL" id="MBF9142582.1"/>
    </source>
</evidence>
<protein>
    <recommendedName>
        <fullName evidence="3">Porin</fullName>
    </recommendedName>
</protein>
<comment type="caution">
    <text evidence="1">The sequence shown here is derived from an EMBL/GenBank/DDBJ whole genome shotgun (WGS) entry which is preliminary data.</text>
</comment>
<dbReference type="SUPFAM" id="SSF56935">
    <property type="entry name" value="Porins"/>
    <property type="match status" value="1"/>
</dbReference>
<dbReference type="InterPro" id="IPR023614">
    <property type="entry name" value="Porin_dom_sf"/>
</dbReference>
<proteinExistence type="predicted"/>
<evidence type="ECO:0008006" key="3">
    <source>
        <dbReference type="Google" id="ProtNLM"/>
    </source>
</evidence>
<evidence type="ECO:0000313" key="2">
    <source>
        <dbReference type="Proteomes" id="UP000645610"/>
    </source>
</evidence>
<dbReference type="Gene3D" id="2.40.160.10">
    <property type="entry name" value="Porin"/>
    <property type="match status" value="1"/>
</dbReference>
<keyword evidence="2" id="KW-1185">Reference proteome</keyword>